<dbReference type="Proteomes" id="UP000016665">
    <property type="component" value="Unplaced"/>
</dbReference>
<reference evidence="2" key="1">
    <citation type="submission" date="2025-08" db="UniProtKB">
        <authorList>
            <consortium name="Ensembl"/>
        </authorList>
    </citation>
    <scope>IDENTIFICATION</scope>
</reference>
<sequence>MDSELELLLGLTCRRSWGDPVTCHCCQQWDQREILALELLLGLACRRSRGDPVTSPWSSRQNEETAQLHGAAGKGRKQHGAAELEHSCRPRPSKGCSQILTLSLLWSGFPSALWPSGLLGGRQNDRGLSYQSSLPSKESAWSRDCCGPQSSRSCQTGPSSGNGGPRREPQGPLLS</sequence>
<feature type="region of interest" description="Disordered" evidence="1">
    <location>
        <begin position="52"/>
        <end position="94"/>
    </location>
</feature>
<name>A0A803W5C5_FICAL</name>
<feature type="region of interest" description="Disordered" evidence="1">
    <location>
        <begin position="128"/>
        <end position="175"/>
    </location>
</feature>
<dbReference type="Ensembl" id="ENSFALT00000043975.1">
    <property type="protein sequence ID" value="ENSFALP00000030181.1"/>
    <property type="gene ID" value="ENSFALG00000024843.1"/>
</dbReference>
<reference evidence="2" key="2">
    <citation type="submission" date="2025-09" db="UniProtKB">
        <authorList>
            <consortium name="Ensembl"/>
        </authorList>
    </citation>
    <scope>IDENTIFICATION</scope>
</reference>
<protein>
    <submittedName>
        <fullName evidence="2">Uncharacterized protein</fullName>
    </submittedName>
</protein>
<evidence type="ECO:0000256" key="1">
    <source>
        <dbReference type="SAM" id="MobiDB-lite"/>
    </source>
</evidence>
<keyword evidence="3" id="KW-1185">Reference proteome</keyword>
<accession>A0A803W5C5</accession>
<evidence type="ECO:0000313" key="3">
    <source>
        <dbReference type="Proteomes" id="UP000016665"/>
    </source>
</evidence>
<dbReference type="AlphaFoldDB" id="A0A803W5C5"/>
<evidence type="ECO:0000313" key="2">
    <source>
        <dbReference type="Ensembl" id="ENSFALP00000030181.1"/>
    </source>
</evidence>
<feature type="compositionally biased region" description="Polar residues" evidence="1">
    <location>
        <begin position="148"/>
        <end position="159"/>
    </location>
</feature>
<organism evidence="2 3">
    <name type="scientific">Ficedula albicollis</name>
    <name type="common">Collared flycatcher</name>
    <name type="synonym">Muscicapa albicollis</name>
    <dbReference type="NCBI Taxonomy" id="59894"/>
    <lineage>
        <taxon>Eukaryota</taxon>
        <taxon>Metazoa</taxon>
        <taxon>Chordata</taxon>
        <taxon>Craniata</taxon>
        <taxon>Vertebrata</taxon>
        <taxon>Euteleostomi</taxon>
        <taxon>Archelosauria</taxon>
        <taxon>Archosauria</taxon>
        <taxon>Dinosauria</taxon>
        <taxon>Saurischia</taxon>
        <taxon>Theropoda</taxon>
        <taxon>Coelurosauria</taxon>
        <taxon>Aves</taxon>
        <taxon>Neognathae</taxon>
        <taxon>Neoaves</taxon>
        <taxon>Telluraves</taxon>
        <taxon>Australaves</taxon>
        <taxon>Passeriformes</taxon>
        <taxon>Muscicapidae</taxon>
        <taxon>Ficedula</taxon>
    </lineage>
</organism>
<proteinExistence type="predicted"/>